<dbReference type="Pfam" id="PF00389">
    <property type="entry name" value="2-Hacid_dh"/>
    <property type="match status" value="1"/>
</dbReference>
<dbReference type="SUPFAM" id="SSF52283">
    <property type="entry name" value="Formate/glycerate dehydrogenase catalytic domain-like"/>
    <property type="match status" value="1"/>
</dbReference>
<evidence type="ECO:0000256" key="1">
    <source>
        <dbReference type="ARBA" id="ARBA00005854"/>
    </source>
</evidence>
<keyword evidence="3 5" id="KW-0560">Oxidoreductase</keyword>
<dbReference type="AlphaFoldDB" id="A0AAJ8KBP0"/>
<evidence type="ECO:0000259" key="7">
    <source>
        <dbReference type="Pfam" id="PF02826"/>
    </source>
</evidence>
<dbReference type="GO" id="GO:0005829">
    <property type="term" value="C:cytosol"/>
    <property type="evidence" value="ECO:0007669"/>
    <property type="project" value="TreeGrafter"/>
</dbReference>
<feature type="domain" description="D-isomer specific 2-hydroxyacid dehydrogenase NAD-binding" evidence="7">
    <location>
        <begin position="122"/>
        <end position="296"/>
    </location>
</feature>
<reference evidence="8" key="2">
    <citation type="submission" date="2024-02" db="EMBL/GenBank/DDBJ databases">
        <title>Comparative genomics of Cryptococcus and Kwoniella reveals pathogenesis evolution and contrasting modes of karyotype evolution via chromosome fusion or intercentromeric recombination.</title>
        <authorList>
            <person name="Coelho M.A."/>
            <person name="David-Palma M."/>
            <person name="Shea T."/>
            <person name="Bowers K."/>
            <person name="McGinley-Smith S."/>
            <person name="Mohammad A.W."/>
            <person name="Gnirke A."/>
            <person name="Yurkov A.M."/>
            <person name="Nowrousian M."/>
            <person name="Sun S."/>
            <person name="Cuomo C.A."/>
            <person name="Heitman J."/>
        </authorList>
    </citation>
    <scope>NUCLEOTIDE SEQUENCE</scope>
    <source>
        <strain evidence="8">CBS 10118</strain>
    </source>
</reference>
<dbReference type="GO" id="GO:0030267">
    <property type="term" value="F:glyoxylate reductase (NADPH) activity"/>
    <property type="evidence" value="ECO:0007669"/>
    <property type="project" value="TreeGrafter"/>
</dbReference>
<dbReference type="InterPro" id="IPR006139">
    <property type="entry name" value="D-isomer_2_OHA_DH_cat_dom"/>
</dbReference>
<dbReference type="GeneID" id="30209919"/>
<evidence type="ECO:0000313" key="8">
    <source>
        <dbReference type="EMBL" id="WVW84363.1"/>
    </source>
</evidence>
<dbReference type="FunFam" id="3.40.50.720:FF:000213">
    <property type="entry name" value="Putative 2-hydroxyacid dehydrogenase"/>
    <property type="match status" value="1"/>
</dbReference>
<reference evidence="8" key="1">
    <citation type="submission" date="2013-07" db="EMBL/GenBank/DDBJ databases">
        <authorList>
            <consortium name="The Broad Institute Genome Sequencing Platform"/>
            <person name="Cuomo C."/>
            <person name="Litvintseva A."/>
            <person name="Chen Y."/>
            <person name="Heitman J."/>
            <person name="Sun S."/>
            <person name="Springer D."/>
            <person name="Dromer F."/>
            <person name="Young S.K."/>
            <person name="Zeng Q."/>
            <person name="Gargeya S."/>
            <person name="Fitzgerald M."/>
            <person name="Abouelleil A."/>
            <person name="Alvarado L."/>
            <person name="Berlin A.M."/>
            <person name="Chapman S.B."/>
            <person name="Dewar J."/>
            <person name="Goldberg J."/>
            <person name="Griggs A."/>
            <person name="Gujja S."/>
            <person name="Hansen M."/>
            <person name="Howarth C."/>
            <person name="Imamovic A."/>
            <person name="Larimer J."/>
            <person name="McCowan C."/>
            <person name="Murphy C."/>
            <person name="Pearson M."/>
            <person name="Priest M."/>
            <person name="Roberts A."/>
            <person name="Saif S."/>
            <person name="Shea T."/>
            <person name="Sykes S."/>
            <person name="Wortman J."/>
            <person name="Nusbaum C."/>
            <person name="Birren B."/>
        </authorList>
    </citation>
    <scope>NUCLEOTIDE SEQUENCE</scope>
    <source>
        <strain evidence="8">CBS 10118</strain>
    </source>
</reference>
<dbReference type="KEGG" id="kbi:30209919"/>
<keyword evidence="2" id="KW-0521">NADP</keyword>
<dbReference type="InterPro" id="IPR050223">
    <property type="entry name" value="D-isomer_2-hydroxyacid_DH"/>
</dbReference>
<dbReference type="PANTHER" id="PTHR10996">
    <property type="entry name" value="2-HYDROXYACID DEHYDROGENASE-RELATED"/>
    <property type="match status" value="1"/>
</dbReference>
<dbReference type="RefSeq" id="XP_019046766.2">
    <property type="nucleotide sequence ID" value="XM_019192136.2"/>
</dbReference>
<evidence type="ECO:0000256" key="4">
    <source>
        <dbReference type="ARBA" id="ARBA00023027"/>
    </source>
</evidence>
<accession>A0AAJ8KBP0</accession>
<dbReference type="EMBL" id="CP144544">
    <property type="protein sequence ID" value="WVW84363.1"/>
    <property type="molecule type" value="Genomic_DNA"/>
</dbReference>
<evidence type="ECO:0000313" key="9">
    <source>
        <dbReference type="Proteomes" id="UP000092730"/>
    </source>
</evidence>
<evidence type="ECO:0000256" key="2">
    <source>
        <dbReference type="ARBA" id="ARBA00022857"/>
    </source>
</evidence>
<evidence type="ECO:0000256" key="5">
    <source>
        <dbReference type="RuleBase" id="RU003719"/>
    </source>
</evidence>
<dbReference type="InterPro" id="IPR029753">
    <property type="entry name" value="D-isomer_DH_CS"/>
</dbReference>
<gene>
    <name evidence="8" type="ORF">I302_106397</name>
</gene>
<evidence type="ECO:0008006" key="10">
    <source>
        <dbReference type="Google" id="ProtNLM"/>
    </source>
</evidence>
<sequence>MAPQILVMGELYWAQKDAEQLLSGIADVISMESQSRDELVTDFASGGRYSNVVGIYHDHLSDKRTGGPNEAFFNALPESCKWFAHKGAGYDSVAVHAAKARGIGVSNTPGAVDEATATTAVFLLIATMRRFSWCEANLRSGGFNPKGVEESARDLSGKTVGILGMGGIGLKMVSYIQPFGCEIVYHNRRPNALAPSSVRYVADLYNFLGQLDVLMVSMPLNKNTRGFVGEKEIKAMKKGSIIVNTARGPVIDEEAMIKALQDGHLGSVGLDVFVKEPQVDQRLRDMPHVTLLPHVGTENQDARRKMEVVALTNLREYLLTGTGPNLVPECK</sequence>
<dbReference type="CDD" id="cd12168">
    <property type="entry name" value="Mand_dh_like"/>
    <property type="match status" value="1"/>
</dbReference>
<organism evidence="8 9">
    <name type="scientific">Kwoniella bestiolae CBS 10118</name>
    <dbReference type="NCBI Taxonomy" id="1296100"/>
    <lineage>
        <taxon>Eukaryota</taxon>
        <taxon>Fungi</taxon>
        <taxon>Dikarya</taxon>
        <taxon>Basidiomycota</taxon>
        <taxon>Agaricomycotina</taxon>
        <taxon>Tremellomycetes</taxon>
        <taxon>Tremellales</taxon>
        <taxon>Cryptococcaceae</taxon>
        <taxon>Kwoniella</taxon>
    </lineage>
</organism>
<dbReference type="InterPro" id="IPR006140">
    <property type="entry name" value="D-isomer_DH_NAD-bd"/>
</dbReference>
<dbReference type="Gene3D" id="3.40.50.720">
    <property type="entry name" value="NAD(P)-binding Rossmann-like Domain"/>
    <property type="match status" value="2"/>
</dbReference>
<comment type="similarity">
    <text evidence="1 5">Belongs to the D-isomer specific 2-hydroxyacid dehydrogenase family.</text>
</comment>
<evidence type="ECO:0000256" key="3">
    <source>
        <dbReference type="ARBA" id="ARBA00023002"/>
    </source>
</evidence>
<proteinExistence type="inferred from homology"/>
<keyword evidence="4" id="KW-0520">NAD</keyword>
<name>A0AAJ8KBP0_9TREE</name>
<dbReference type="GO" id="GO:0016618">
    <property type="term" value="F:hydroxypyruvate reductase [NAD(P)H] activity"/>
    <property type="evidence" value="ECO:0007669"/>
    <property type="project" value="TreeGrafter"/>
</dbReference>
<dbReference type="PROSITE" id="PS00065">
    <property type="entry name" value="D_2_HYDROXYACID_DH_1"/>
    <property type="match status" value="1"/>
</dbReference>
<feature type="domain" description="D-isomer specific 2-hydroxyacid dehydrogenase catalytic" evidence="6">
    <location>
        <begin position="69"/>
        <end position="327"/>
    </location>
</feature>
<dbReference type="PANTHER" id="PTHR10996:SF257">
    <property type="entry name" value="GLYOXYLATE REDUCTASE 1"/>
    <property type="match status" value="1"/>
</dbReference>
<dbReference type="PROSITE" id="PS00671">
    <property type="entry name" value="D_2_HYDROXYACID_DH_3"/>
    <property type="match status" value="1"/>
</dbReference>
<dbReference type="GO" id="GO:0051287">
    <property type="term" value="F:NAD binding"/>
    <property type="evidence" value="ECO:0007669"/>
    <property type="project" value="InterPro"/>
</dbReference>
<dbReference type="InterPro" id="IPR029752">
    <property type="entry name" value="D-isomer_DH_CS1"/>
</dbReference>
<dbReference type="InterPro" id="IPR036291">
    <property type="entry name" value="NAD(P)-bd_dom_sf"/>
</dbReference>
<dbReference type="Proteomes" id="UP000092730">
    <property type="component" value="Chromosome 4"/>
</dbReference>
<dbReference type="Pfam" id="PF02826">
    <property type="entry name" value="2-Hacid_dh_C"/>
    <property type="match status" value="1"/>
</dbReference>
<keyword evidence="9" id="KW-1185">Reference proteome</keyword>
<protein>
    <recommendedName>
        <fullName evidence="10">2-hydroxyacid dehydrogenase</fullName>
    </recommendedName>
</protein>
<evidence type="ECO:0000259" key="6">
    <source>
        <dbReference type="Pfam" id="PF00389"/>
    </source>
</evidence>
<dbReference type="SUPFAM" id="SSF51735">
    <property type="entry name" value="NAD(P)-binding Rossmann-fold domains"/>
    <property type="match status" value="1"/>
</dbReference>